<dbReference type="SMART" id="SM00066">
    <property type="entry name" value="GAL4"/>
    <property type="match status" value="1"/>
</dbReference>
<dbReference type="Gene3D" id="4.10.240.10">
    <property type="entry name" value="Zn(2)-C6 fungal-type DNA-binding domain"/>
    <property type="match status" value="1"/>
</dbReference>
<dbReference type="PANTHER" id="PTHR47660">
    <property type="entry name" value="TRANSCRIPTION FACTOR WITH C2H2 AND ZN(2)-CYS(6) DNA BINDING DOMAIN (EUROFUNG)-RELATED-RELATED"/>
    <property type="match status" value="1"/>
</dbReference>
<dbReference type="PROSITE" id="PS50048">
    <property type="entry name" value="ZN2_CY6_FUNGAL_2"/>
    <property type="match status" value="1"/>
</dbReference>
<evidence type="ECO:0000256" key="3">
    <source>
        <dbReference type="ARBA" id="ARBA00023015"/>
    </source>
</evidence>
<evidence type="ECO:0000256" key="1">
    <source>
        <dbReference type="ARBA" id="ARBA00022723"/>
    </source>
</evidence>
<evidence type="ECO:0000313" key="8">
    <source>
        <dbReference type="EMBL" id="KAJ8989149.1"/>
    </source>
</evidence>
<reference evidence="8" key="1">
    <citation type="submission" date="2023-01" db="EMBL/GenBank/DDBJ databases">
        <title>Exophiala dermititidis isolated from Cystic Fibrosis Patient.</title>
        <authorList>
            <person name="Kurbessoian T."/>
            <person name="Crocker A."/>
            <person name="Murante D."/>
            <person name="Hogan D.A."/>
            <person name="Stajich J.E."/>
        </authorList>
    </citation>
    <scope>NUCLEOTIDE SEQUENCE</scope>
    <source>
        <strain evidence="8">Ex8</strain>
    </source>
</reference>
<dbReference type="SUPFAM" id="SSF57701">
    <property type="entry name" value="Zn2/Cys6 DNA-binding domain"/>
    <property type="match status" value="1"/>
</dbReference>
<dbReference type="Pfam" id="PF00172">
    <property type="entry name" value="Zn_clus"/>
    <property type="match status" value="1"/>
</dbReference>
<evidence type="ECO:0000313" key="9">
    <source>
        <dbReference type="Proteomes" id="UP001161757"/>
    </source>
</evidence>
<evidence type="ECO:0000256" key="2">
    <source>
        <dbReference type="ARBA" id="ARBA00022833"/>
    </source>
</evidence>
<dbReference type="PROSITE" id="PS00463">
    <property type="entry name" value="ZN2_CY6_FUNGAL_1"/>
    <property type="match status" value="1"/>
</dbReference>
<evidence type="ECO:0000256" key="6">
    <source>
        <dbReference type="ARBA" id="ARBA00023242"/>
    </source>
</evidence>
<dbReference type="GO" id="GO:0003677">
    <property type="term" value="F:DNA binding"/>
    <property type="evidence" value="ECO:0007669"/>
    <property type="project" value="UniProtKB-KW"/>
</dbReference>
<comment type="caution">
    <text evidence="8">The sequence shown here is derived from an EMBL/GenBank/DDBJ whole genome shotgun (WGS) entry which is preliminary data.</text>
</comment>
<dbReference type="Proteomes" id="UP001161757">
    <property type="component" value="Unassembled WGS sequence"/>
</dbReference>
<keyword evidence="3" id="KW-0805">Transcription regulation</keyword>
<proteinExistence type="predicted"/>
<accession>A0AAN6EQ19</accession>
<keyword evidence="5" id="KW-0804">Transcription</keyword>
<dbReference type="EMBL" id="JAJGCB010000015">
    <property type="protein sequence ID" value="KAJ8989149.1"/>
    <property type="molecule type" value="Genomic_DNA"/>
</dbReference>
<evidence type="ECO:0000259" key="7">
    <source>
        <dbReference type="PROSITE" id="PS50048"/>
    </source>
</evidence>
<keyword evidence="1" id="KW-0479">Metal-binding</keyword>
<keyword evidence="2" id="KW-0862">Zinc</keyword>
<dbReference type="AlphaFoldDB" id="A0AAN6EQ19"/>
<dbReference type="GO" id="GO:0008270">
    <property type="term" value="F:zinc ion binding"/>
    <property type="evidence" value="ECO:0007669"/>
    <property type="project" value="InterPro"/>
</dbReference>
<keyword evidence="4" id="KW-0238">DNA-binding</keyword>
<dbReference type="InterPro" id="IPR001138">
    <property type="entry name" value="Zn2Cys6_DnaBD"/>
</dbReference>
<gene>
    <name evidence="8" type="ORF">HRR80_006876</name>
</gene>
<keyword evidence="6" id="KW-0539">Nucleus</keyword>
<dbReference type="InterPro" id="IPR036864">
    <property type="entry name" value="Zn2-C6_fun-type_DNA-bd_sf"/>
</dbReference>
<sequence>MPPSLRRACHACTSAKRRCHPRLPKCPRCLEKGLDCTYDLEPVSNTAGADGADFVSTAQHPVRLLLPSRLYPSVGTAHADAIRAYTPQGYDLNKGVPVMANPETFELVKRRLEEIPSLTFQHQSTPYVHAQILSAGEGVAAIPSISAQSMVSAPMDPFPDLISREKRRLLSLDVRDIPFTQFMAVFHELVAIMLACYLDMSQADVVVSDFQKLFDLFMAWSHHFYSVLPEKLDSDLSPWRAWVISESARRTMISIVMIRGIMETVQHGYCYYRPGVESLPFDARTGLWEARTEEEWEAALAMHGGAECSLMSWHEFIESGGPTPRPQYDGMLQRLLLAGHFGKAAQT</sequence>
<protein>
    <recommendedName>
        <fullName evidence="7">Zn(2)-C6 fungal-type domain-containing protein</fullName>
    </recommendedName>
</protein>
<organism evidence="8 9">
    <name type="scientific">Exophiala dermatitidis</name>
    <name type="common">Black yeast-like fungus</name>
    <name type="synonym">Wangiella dermatitidis</name>
    <dbReference type="NCBI Taxonomy" id="5970"/>
    <lineage>
        <taxon>Eukaryota</taxon>
        <taxon>Fungi</taxon>
        <taxon>Dikarya</taxon>
        <taxon>Ascomycota</taxon>
        <taxon>Pezizomycotina</taxon>
        <taxon>Eurotiomycetes</taxon>
        <taxon>Chaetothyriomycetidae</taxon>
        <taxon>Chaetothyriales</taxon>
        <taxon>Herpotrichiellaceae</taxon>
        <taxon>Exophiala</taxon>
    </lineage>
</organism>
<feature type="domain" description="Zn(2)-C6 fungal-type" evidence="7">
    <location>
        <begin position="8"/>
        <end position="38"/>
    </location>
</feature>
<name>A0AAN6EQ19_EXODE</name>
<evidence type="ECO:0000256" key="5">
    <source>
        <dbReference type="ARBA" id="ARBA00023163"/>
    </source>
</evidence>
<dbReference type="GO" id="GO:0000981">
    <property type="term" value="F:DNA-binding transcription factor activity, RNA polymerase II-specific"/>
    <property type="evidence" value="ECO:0007669"/>
    <property type="project" value="InterPro"/>
</dbReference>
<evidence type="ECO:0000256" key="4">
    <source>
        <dbReference type="ARBA" id="ARBA00023125"/>
    </source>
</evidence>
<dbReference type="CDD" id="cd00067">
    <property type="entry name" value="GAL4"/>
    <property type="match status" value="1"/>
</dbReference>